<dbReference type="EMBL" id="HG793126">
    <property type="protein sequence ID" value="CDK25892.1"/>
    <property type="molecule type" value="Genomic_DNA"/>
</dbReference>
<proteinExistence type="predicted"/>
<dbReference type="Proteomes" id="UP000019384">
    <property type="component" value="Unassembled WGS sequence"/>
</dbReference>
<organism evidence="1 2">
    <name type="scientific">Kuraishia capsulata CBS 1993</name>
    <dbReference type="NCBI Taxonomy" id="1382522"/>
    <lineage>
        <taxon>Eukaryota</taxon>
        <taxon>Fungi</taxon>
        <taxon>Dikarya</taxon>
        <taxon>Ascomycota</taxon>
        <taxon>Saccharomycotina</taxon>
        <taxon>Pichiomycetes</taxon>
        <taxon>Pichiales</taxon>
        <taxon>Pichiaceae</taxon>
        <taxon>Kuraishia</taxon>
    </lineage>
</organism>
<gene>
    <name evidence="1" type="ORF">KUCA_T00001863001</name>
</gene>
<evidence type="ECO:0000313" key="1">
    <source>
        <dbReference type="EMBL" id="CDK25892.1"/>
    </source>
</evidence>
<accession>W6MLX4</accession>
<reference evidence="1" key="2">
    <citation type="submission" date="2014-02" db="EMBL/GenBank/DDBJ databases">
        <title>Complete DNA sequence of /Kuraishia capsulata/ illustrates novel genomic features among budding yeasts (/Saccharomycotina/).</title>
        <authorList>
            <person name="Morales L."/>
            <person name="Noel B."/>
            <person name="Porcel B."/>
            <person name="Marcet-Houben M."/>
            <person name="Hullo M-F."/>
            <person name="Sacerdot C."/>
            <person name="Tekaia F."/>
            <person name="Leh-Louis V."/>
            <person name="Despons L."/>
            <person name="Khanna V."/>
            <person name="Aury J-M."/>
            <person name="Barbe V."/>
            <person name="Couloux A."/>
            <person name="Labadie K."/>
            <person name="Pelletier E."/>
            <person name="Souciet J-L."/>
            <person name="Boekhout T."/>
            <person name="Gabaldon T."/>
            <person name="Wincker P."/>
            <person name="Dujon B."/>
        </authorList>
    </citation>
    <scope>NUCLEOTIDE SEQUENCE</scope>
    <source>
        <strain evidence="1">CBS 1993</strain>
    </source>
</reference>
<dbReference type="RefSeq" id="XP_022457903.1">
    <property type="nucleotide sequence ID" value="XM_022604087.1"/>
</dbReference>
<dbReference type="GeneID" id="34519291"/>
<keyword evidence="2" id="KW-1185">Reference proteome</keyword>
<name>W6MLX4_9ASCO</name>
<evidence type="ECO:0000313" key="2">
    <source>
        <dbReference type="Proteomes" id="UP000019384"/>
    </source>
</evidence>
<dbReference type="HOGENOM" id="CLU_1749956_0_0_1"/>
<sequence>MNQPHQNAWVLNLSGQDLYPPVRQKYYSRFSTGCHTDGRSRLRWLLSSDDVSSPYRDIYRDFVVPFRINGVEHDCDKSGRPHPRFMIYYGECTCAAALSESTSTSANGPNNIVIRRGRITPFGRLLLMRSGGQLLDHFKLFSHDLPTPC</sequence>
<protein>
    <submittedName>
        <fullName evidence="1">Uncharacterized protein</fullName>
    </submittedName>
</protein>
<reference evidence="1" key="1">
    <citation type="submission" date="2013-12" db="EMBL/GenBank/DDBJ databases">
        <authorList>
            <person name="Genoscope - CEA"/>
        </authorList>
    </citation>
    <scope>NUCLEOTIDE SEQUENCE</scope>
    <source>
        <strain evidence="1">CBS 1993</strain>
    </source>
</reference>
<dbReference type="AlphaFoldDB" id="W6MLX4"/>